<keyword evidence="3 6" id="KW-0812">Transmembrane</keyword>
<evidence type="ECO:0000256" key="2">
    <source>
        <dbReference type="ARBA" id="ARBA00022475"/>
    </source>
</evidence>
<dbReference type="InterPro" id="IPR002797">
    <property type="entry name" value="Polysacc_synth"/>
</dbReference>
<feature type="transmembrane region" description="Helical" evidence="6">
    <location>
        <begin position="321"/>
        <end position="343"/>
    </location>
</feature>
<dbReference type="Proteomes" id="UP000321617">
    <property type="component" value="Unassembled WGS sequence"/>
</dbReference>
<keyword evidence="5 6" id="KW-0472">Membrane</keyword>
<evidence type="ECO:0000256" key="6">
    <source>
        <dbReference type="SAM" id="Phobius"/>
    </source>
</evidence>
<evidence type="ECO:0000256" key="4">
    <source>
        <dbReference type="ARBA" id="ARBA00022989"/>
    </source>
</evidence>
<feature type="transmembrane region" description="Helical" evidence="6">
    <location>
        <begin position="99"/>
        <end position="123"/>
    </location>
</feature>
<feature type="transmembrane region" description="Helical" evidence="6">
    <location>
        <begin position="176"/>
        <end position="193"/>
    </location>
</feature>
<gene>
    <name evidence="7" type="ORF">LX16_3346</name>
</gene>
<dbReference type="PANTHER" id="PTHR30250:SF11">
    <property type="entry name" value="O-ANTIGEN TRANSPORTER-RELATED"/>
    <property type="match status" value="1"/>
</dbReference>
<feature type="transmembrane region" description="Helical" evidence="6">
    <location>
        <begin position="60"/>
        <end position="87"/>
    </location>
</feature>
<evidence type="ECO:0000256" key="3">
    <source>
        <dbReference type="ARBA" id="ARBA00022692"/>
    </source>
</evidence>
<evidence type="ECO:0000313" key="7">
    <source>
        <dbReference type="EMBL" id="TWJ12585.1"/>
    </source>
</evidence>
<feature type="transmembrane region" description="Helical" evidence="6">
    <location>
        <begin position="419"/>
        <end position="442"/>
    </location>
</feature>
<accession>A0A562V408</accession>
<name>A0A562V408_9ACTN</name>
<evidence type="ECO:0000256" key="1">
    <source>
        <dbReference type="ARBA" id="ARBA00004651"/>
    </source>
</evidence>
<feature type="transmembrane region" description="Helical" evidence="6">
    <location>
        <begin position="454"/>
        <end position="474"/>
    </location>
</feature>
<feature type="transmembrane region" description="Helical" evidence="6">
    <location>
        <begin position="199"/>
        <end position="219"/>
    </location>
</feature>
<organism evidence="7 8">
    <name type="scientific">Stackebrandtia albiflava</name>
    <dbReference type="NCBI Taxonomy" id="406432"/>
    <lineage>
        <taxon>Bacteria</taxon>
        <taxon>Bacillati</taxon>
        <taxon>Actinomycetota</taxon>
        <taxon>Actinomycetes</taxon>
        <taxon>Glycomycetales</taxon>
        <taxon>Glycomycetaceae</taxon>
        <taxon>Stackebrandtia</taxon>
    </lineage>
</organism>
<dbReference type="GO" id="GO:0005886">
    <property type="term" value="C:plasma membrane"/>
    <property type="evidence" value="ECO:0007669"/>
    <property type="project" value="UniProtKB-SubCell"/>
</dbReference>
<keyword evidence="8" id="KW-1185">Reference proteome</keyword>
<dbReference type="Pfam" id="PF01943">
    <property type="entry name" value="Polysacc_synt"/>
    <property type="match status" value="1"/>
</dbReference>
<dbReference type="EMBL" id="VLLL01000006">
    <property type="protein sequence ID" value="TWJ12585.1"/>
    <property type="molecule type" value="Genomic_DNA"/>
</dbReference>
<sequence>MADVTATAARTARAARDRALRGTARGGLLNLLGAAVAGGGGLAITWLAAAGLGATGAGQFFAATAAFLVAVAFARLGTPTGLVYWIARCRTGDPAGLDTVLRSAVVPVAVASTVTAVVAFTAAPVLSGWKAGGGPEYTAVLRALAVFVPAAVAMELLLAATRGFQRMRATVVVDKLGRTLAQLVLLAVTVWWLETGPLGVALAWALPYVPAAVAAGWWWRGLRRDRSRRTVAPGPVSAPVTPAAFWRYTSPRAVAGTAHLLLQRIDILLVAAMLGFSEAALYTVATRFVTVAQLVSGAVGSAVQPRLATSMSGGDLATARTLYQVTTGWIVLVCWPLLLAVGWSAPWYLSVFGAEYVSWQGVAVVWLLVAGMLVATGCGVVDSVLVMAGRGRWQLYNVVTALAVNVVLNLWLIPAHGVVGAAVAWAVSLALNNVVPLVQLAAGHRLHPFGTGTGLAAAVAAFWFGAVPAVSLAWWGPTALPETLAVSAVATAATALVSRRRLVRPRGDGDAGA</sequence>
<feature type="transmembrane region" description="Helical" evidence="6">
    <location>
        <begin position="143"/>
        <end position="164"/>
    </location>
</feature>
<feature type="transmembrane region" description="Helical" evidence="6">
    <location>
        <begin position="363"/>
        <end position="388"/>
    </location>
</feature>
<protein>
    <submittedName>
        <fullName evidence="7">O-antigen/teichoic acid export membrane protein</fullName>
    </submittedName>
</protein>
<dbReference type="PANTHER" id="PTHR30250">
    <property type="entry name" value="PST FAMILY PREDICTED COLANIC ACID TRANSPORTER"/>
    <property type="match status" value="1"/>
</dbReference>
<feature type="transmembrane region" description="Helical" evidence="6">
    <location>
        <begin position="395"/>
        <end position="413"/>
    </location>
</feature>
<keyword evidence="4 6" id="KW-1133">Transmembrane helix</keyword>
<evidence type="ECO:0000256" key="5">
    <source>
        <dbReference type="ARBA" id="ARBA00023136"/>
    </source>
</evidence>
<proteinExistence type="predicted"/>
<reference evidence="7 8" key="1">
    <citation type="journal article" date="2013" name="Stand. Genomic Sci.">
        <title>Genomic Encyclopedia of Type Strains, Phase I: The one thousand microbial genomes (KMG-I) project.</title>
        <authorList>
            <person name="Kyrpides N.C."/>
            <person name="Woyke T."/>
            <person name="Eisen J.A."/>
            <person name="Garrity G."/>
            <person name="Lilburn T.G."/>
            <person name="Beck B.J."/>
            <person name="Whitman W.B."/>
            <person name="Hugenholtz P."/>
            <person name="Klenk H.P."/>
        </authorList>
    </citation>
    <scope>NUCLEOTIDE SEQUENCE [LARGE SCALE GENOMIC DNA]</scope>
    <source>
        <strain evidence="7 8">DSM 45044</strain>
    </source>
</reference>
<evidence type="ECO:0000313" key="8">
    <source>
        <dbReference type="Proteomes" id="UP000321617"/>
    </source>
</evidence>
<dbReference type="AlphaFoldDB" id="A0A562V408"/>
<keyword evidence="2" id="KW-1003">Cell membrane</keyword>
<comment type="subcellular location">
    <subcellularLocation>
        <location evidence="1">Cell membrane</location>
        <topology evidence="1">Multi-pass membrane protein</topology>
    </subcellularLocation>
</comment>
<feature type="transmembrane region" description="Helical" evidence="6">
    <location>
        <begin position="28"/>
        <end position="48"/>
    </location>
</feature>
<comment type="caution">
    <text evidence="7">The sequence shown here is derived from an EMBL/GenBank/DDBJ whole genome shotgun (WGS) entry which is preliminary data.</text>
</comment>
<dbReference type="InterPro" id="IPR050833">
    <property type="entry name" value="Poly_Biosynth_Transport"/>
</dbReference>